<feature type="binding site" evidence="6">
    <location>
        <position position="85"/>
    </location>
    <ligand>
        <name>S-adenosyl-L-methionine</name>
        <dbReference type="ChEBI" id="CHEBI:59789"/>
    </ligand>
</feature>
<dbReference type="PANTHER" id="PTHR20426:SF0">
    <property type="entry name" value="18S RRNA AMINOCARBOXYPROPYLTRANSFERASE"/>
    <property type="match status" value="1"/>
</dbReference>
<dbReference type="NCBIfam" id="NF002621">
    <property type="entry name" value="PRK02287.1"/>
    <property type="match status" value="1"/>
</dbReference>
<comment type="catalytic activity">
    <reaction evidence="6">
        <text>N(1)-methylpseudouridine(1191) in yeast 18S rRNA + S-adenosyl-L-methionine = N(1)-methyl-N(3)-[(3S)-3-amino-3-carboxypropyl]pseudouridine(1191) in yeast 18S rRNA + S-methyl-5'-thioadenosine + H(+)</text>
        <dbReference type="Rhea" id="RHEA:63300"/>
        <dbReference type="Rhea" id="RHEA-COMP:13852"/>
        <dbReference type="Rhea" id="RHEA-COMP:16309"/>
        <dbReference type="ChEBI" id="CHEBI:15378"/>
        <dbReference type="ChEBI" id="CHEBI:17509"/>
        <dbReference type="ChEBI" id="CHEBI:59789"/>
        <dbReference type="ChEBI" id="CHEBI:74890"/>
        <dbReference type="ChEBI" id="CHEBI:146234"/>
    </reaction>
</comment>
<sequence length="277" mass="30742">MGKRPARRQETKNREMSSFPAKMAMWDFNHCDPKRCSGKKLARLGLIKDLRVGQKFGGVVVSPNGTSPVCPDDREVVETHGAAVVECSWARIDEIPFGKIGGRHERLLPYLVAANPVNYGRPWRLNCVEALAACFAITGHRDWAEQVLSHFTWGHAFLELNEELLDIYEECTDAKSVQEAQQAYLDAIEQEAEQRRQSKLTGETVIGGAEHGLPGELPPSDSDAYEYEDEDDESDSEVGEGIDIGESDDESNDENGESDEDDGDDEVESVNEKLKGL</sequence>
<feature type="binding site" evidence="6">
    <location>
        <position position="37"/>
    </location>
    <ligand>
        <name>S-adenosyl-L-methionine</name>
        <dbReference type="ChEBI" id="CHEBI:59789"/>
    </ligand>
</feature>
<evidence type="ECO:0000313" key="10">
    <source>
        <dbReference type="EMBL" id="CDP33986.1"/>
    </source>
</evidence>
<feature type="domain" description="RNase L inhibitor RLI-like possible metal-binding" evidence="9">
    <location>
        <begin position="22"/>
        <end position="55"/>
    </location>
</feature>
<keyword evidence="6" id="KW-0539">Nucleus</keyword>
<dbReference type="InterPro" id="IPR007209">
    <property type="entry name" value="RNaseL-inhib-like_metal-bd_dom"/>
</dbReference>
<dbReference type="EMBL" id="HG937693">
    <property type="protein sequence ID" value="CDP33986.1"/>
    <property type="molecule type" value="Genomic_DNA"/>
</dbReference>
<dbReference type="PhylomeDB" id="A0A060T466"/>
<dbReference type="GO" id="GO:1904047">
    <property type="term" value="F:S-adenosyl-L-methionine binding"/>
    <property type="evidence" value="ECO:0007669"/>
    <property type="project" value="UniProtKB-UniRule"/>
</dbReference>
<dbReference type="EC" id="2.5.1.157" evidence="6"/>
<keyword evidence="4 6" id="KW-0808">Transferase</keyword>
<feature type="domain" description="16S/18S rRNA aminocarboxypropyltransferase Tsr3 C-terminal" evidence="8">
    <location>
        <begin position="59"/>
        <end position="185"/>
    </location>
</feature>
<keyword evidence="3 6" id="KW-0698">rRNA processing</keyword>
<dbReference type="InterPro" id="IPR007177">
    <property type="entry name" value="Tsr3_C"/>
</dbReference>
<keyword evidence="2 6" id="KW-0690">Ribosome biogenesis</keyword>
<reference evidence="10" key="2">
    <citation type="submission" date="2014-06" db="EMBL/GenBank/DDBJ databases">
        <title>The complete genome of Blastobotrys (Arxula) adeninivorans LS3 - a yeast of biotechnological interest.</title>
        <authorList>
            <person name="Kunze G."/>
            <person name="Gaillardin C."/>
            <person name="Czernicka M."/>
            <person name="Durrens P."/>
            <person name="Martin T."/>
            <person name="Boer E."/>
            <person name="Gabaldon T."/>
            <person name="Cruz J."/>
            <person name="Talla E."/>
            <person name="Marck C."/>
            <person name="Goffeau A."/>
            <person name="Barbe V."/>
            <person name="Baret P."/>
            <person name="Baronian K."/>
            <person name="Beier S."/>
            <person name="Bleykasten C."/>
            <person name="Bode R."/>
            <person name="Casaregola S."/>
            <person name="Despons L."/>
            <person name="Fairhead C."/>
            <person name="Giersberg M."/>
            <person name="Gierski P."/>
            <person name="Hahnel U."/>
            <person name="Hartmann A."/>
            <person name="Jankowska D."/>
            <person name="Jubin C."/>
            <person name="Jung P."/>
            <person name="Lafontaine I."/>
            <person name="Leh-Louis V."/>
            <person name="Lemaire M."/>
            <person name="Marcet-Houben M."/>
            <person name="Mascher M."/>
            <person name="Morel G."/>
            <person name="Richard G.-F."/>
            <person name="Riechen J."/>
            <person name="Sacerdot C."/>
            <person name="Sarkar A."/>
            <person name="Savel G."/>
            <person name="Schacherer J."/>
            <person name="Sherman D."/>
            <person name="Straub M.-L."/>
            <person name="Stein N."/>
            <person name="Thierry A."/>
            <person name="Trautwein-Schult A."/>
            <person name="Westhof E."/>
            <person name="Worch S."/>
            <person name="Dujon B."/>
            <person name="Souciet J.-L."/>
            <person name="Wincker P."/>
            <person name="Scholz U."/>
            <person name="Neuveglise N."/>
        </authorList>
    </citation>
    <scope>NUCLEOTIDE SEQUENCE</scope>
    <source>
        <strain evidence="10">LS3</strain>
    </source>
</reference>
<dbReference type="GO" id="GO:0005737">
    <property type="term" value="C:cytoplasm"/>
    <property type="evidence" value="ECO:0007669"/>
    <property type="project" value="UniProtKB-SubCell"/>
</dbReference>
<evidence type="ECO:0000256" key="4">
    <source>
        <dbReference type="ARBA" id="ARBA00022679"/>
    </source>
</evidence>
<dbReference type="GO" id="GO:0005634">
    <property type="term" value="C:nucleus"/>
    <property type="evidence" value="ECO:0007669"/>
    <property type="project" value="UniProtKB-SubCell"/>
</dbReference>
<keyword evidence="5 6" id="KW-0949">S-adenosyl-L-methionine</keyword>
<comment type="subcellular location">
    <subcellularLocation>
        <location evidence="6">Cytoplasm</location>
    </subcellularLocation>
    <subcellularLocation>
        <location evidence="6">Nucleus</location>
    </subcellularLocation>
</comment>
<evidence type="ECO:0000256" key="6">
    <source>
        <dbReference type="HAMAP-Rule" id="MF_03146"/>
    </source>
</evidence>
<feature type="compositionally biased region" description="Acidic residues" evidence="7">
    <location>
        <begin position="223"/>
        <end position="269"/>
    </location>
</feature>
<dbReference type="PANTHER" id="PTHR20426">
    <property type="entry name" value="RIBOSOME BIOGENESIS PROTEIN TSR3 HOMOLOG"/>
    <property type="match status" value="1"/>
</dbReference>
<gene>
    <name evidence="6" type="primary">TSR3</name>
    <name evidence="10" type="ORF">GNLVRS02_ARAD1C02134g</name>
</gene>
<evidence type="ECO:0000256" key="2">
    <source>
        <dbReference type="ARBA" id="ARBA00022517"/>
    </source>
</evidence>
<evidence type="ECO:0000256" key="1">
    <source>
        <dbReference type="ARBA" id="ARBA00022490"/>
    </source>
</evidence>
<feature type="binding site" evidence="6">
    <location>
        <position position="123"/>
    </location>
    <ligand>
        <name>S-adenosyl-L-methionine</name>
        <dbReference type="ChEBI" id="CHEBI:59789"/>
    </ligand>
</feature>
<evidence type="ECO:0000259" key="9">
    <source>
        <dbReference type="Pfam" id="PF04068"/>
    </source>
</evidence>
<dbReference type="Pfam" id="PF04034">
    <property type="entry name" value="Ribo_biogen_C"/>
    <property type="match status" value="1"/>
</dbReference>
<dbReference type="GO" id="GO:0000455">
    <property type="term" value="P:enzyme-directed rRNA pseudouridine synthesis"/>
    <property type="evidence" value="ECO:0007669"/>
    <property type="project" value="UniProtKB-UniRule"/>
</dbReference>
<proteinExistence type="inferred from homology"/>
<feature type="binding site" evidence="6">
    <location>
        <position position="108"/>
    </location>
    <ligand>
        <name>S-adenosyl-L-methionine</name>
        <dbReference type="ChEBI" id="CHEBI:59789"/>
    </ligand>
</feature>
<evidence type="ECO:0000259" key="8">
    <source>
        <dbReference type="Pfam" id="PF04034"/>
    </source>
</evidence>
<accession>A0A060T466</accession>
<dbReference type="AlphaFoldDB" id="A0A060T466"/>
<evidence type="ECO:0000256" key="5">
    <source>
        <dbReference type="ARBA" id="ARBA00022691"/>
    </source>
</evidence>
<organism evidence="10">
    <name type="scientific">Blastobotrys adeninivorans</name>
    <name type="common">Yeast</name>
    <name type="synonym">Arxula adeninivorans</name>
    <dbReference type="NCBI Taxonomy" id="409370"/>
    <lineage>
        <taxon>Eukaryota</taxon>
        <taxon>Fungi</taxon>
        <taxon>Dikarya</taxon>
        <taxon>Ascomycota</taxon>
        <taxon>Saccharomycotina</taxon>
        <taxon>Dipodascomycetes</taxon>
        <taxon>Dipodascales</taxon>
        <taxon>Trichomonascaceae</taxon>
        <taxon>Blastobotrys</taxon>
    </lineage>
</organism>
<dbReference type="Pfam" id="PF04068">
    <property type="entry name" value="Fer4_RLI"/>
    <property type="match status" value="1"/>
</dbReference>
<dbReference type="GO" id="GO:0106388">
    <property type="term" value="F:rRNA small subunit aminocarboxypropyltransferase activity"/>
    <property type="evidence" value="ECO:0007669"/>
    <property type="project" value="UniProtKB-EC"/>
</dbReference>
<evidence type="ECO:0000256" key="7">
    <source>
        <dbReference type="SAM" id="MobiDB-lite"/>
    </source>
</evidence>
<dbReference type="GO" id="GO:0030490">
    <property type="term" value="P:maturation of SSU-rRNA"/>
    <property type="evidence" value="ECO:0007669"/>
    <property type="project" value="TreeGrafter"/>
</dbReference>
<comment type="similarity">
    <text evidence="6">Belongs to the TDD superfamily. TSR3 family.</text>
</comment>
<keyword evidence="1 6" id="KW-0963">Cytoplasm</keyword>
<dbReference type="HAMAP" id="MF_01116">
    <property type="entry name" value="TSR3"/>
    <property type="match status" value="1"/>
</dbReference>
<comment type="catalytic activity">
    <reaction evidence="6">
        <text>an N(1)-methylpseudouridine in rRNA + S-adenosyl-L-methionine = N(1)-methyl-N(3)-[(3S)-3-amino-3-carboxypropyl]pseudouridine in rRNA + S-methyl-5'-thioadenosine + H(+)</text>
        <dbReference type="Rhea" id="RHEA:63296"/>
        <dbReference type="Rhea" id="RHEA-COMP:11634"/>
        <dbReference type="Rhea" id="RHEA-COMP:16310"/>
        <dbReference type="ChEBI" id="CHEBI:15378"/>
        <dbReference type="ChEBI" id="CHEBI:17509"/>
        <dbReference type="ChEBI" id="CHEBI:59789"/>
        <dbReference type="ChEBI" id="CHEBI:74890"/>
        <dbReference type="ChEBI" id="CHEBI:146234"/>
        <dbReference type="EC" id="2.5.1.157"/>
    </reaction>
</comment>
<name>A0A060T466_BLAAD</name>
<evidence type="ECO:0000256" key="3">
    <source>
        <dbReference type="ARBA" id="ARBA00022552"/>
    </source>
</evidence>
<reference evidence="10" key="1">
    <citation type="submission" date="2014-02" db="EMBL/GenBank/DDBJ databases">
        <authorList>
            <person name="Genoscope - CEA"/>
        </authorList>
    </citation>
    <scope>NUCLEOTIDE SEQUENCE</scope>
    <source>
        <strain evidence="10">LS3</strain>
    </source>
</reference>
<protein>
    <recommendedName>
        <fullName evidence="6">18S rRNA aminocarboxypropyltransferase</fullName>
        <ecNumber evidence="6">2.5.1.157</ecNumber>
    </recommendedName>
</protein>
<dbReference type="InterPro" id="IPR022968">
    <property type="entry name" value="Tsr3-like"/>
</dbReference>
<comment type="function">
    <text evidence="6">Aminocarboxypropyltransferase that catalyzes the aminocarboxypropyl transfer on pseudouridine at position 1191 (Psi1191) in 18S rRNA. It constitutes the last step in biosynthesis of the hypermodified N1-methyl-N3-(3-amino-3-carboxypropyl) pseudouridine (m1acp3-Psi) conserved in eukaryotic 18S rRNA.</text>
</comment>
<feature type="region of interest" description="Disordered" evidence="7">
    <location>
        <begin position="194"/>
        <end position="277"/>
    </location>
</feature>